<dbReference type="EMBL" id="MPRL01000095">
    <property type="protein sequence ID" value="OOZ38390.1"/>
    <property type="molecule type" value="Genomic_DNA"/>
</dbReference>
<dbReference type="AlphaFoldDB" id="A0A1T2L049"/>
<dbReference type="PRINTS" id="PR00455">
    <property type="entry name" value="HTHTETR"/>
</dbReference>
<dbReference type="InterPro" id="IPR009057">
    <property type="entry name" value="Homeodomain-like_sf"/>
</dbReference>
<evidence type="ECO:0000256" key="3">
    <source>
        <dbReference type="ARBA" id="ARBA00023163"/>
    </source>
</evidence>
<evidence type="ECO:0000256" key="2">
    <source>
        <dbReference type="ARBA" id="ARBA00023125"/>
    </source>
</evidence>
<dbReference type="SUPFAM" id="SSF46689">
    <property type="entry name" value="Homeodomain-like"/>
    <property type="match status" value="1"/>
</dbReference>
<feature type="domain" description="HTH tetR-type" evidence="5">
    <location>
        <begin position="6"/>
        <end position="66"/>
    </location>
</feature>
<reference evidence="6 7" key="1">
    <citation type="submission" date="2016-11" db="EMBL/GenBank/DDBJ databases">
        <title>Mixed transmission modes and dynamic genome evolution in an obligate animal-bacterial symbiosis.</title>
        <authorList>
            <person name="Russell S.L."/>
            <person name="Corbett-Detig R.B."/>
            <person name="Cavanaugh C.M."/>
        </authorList>
    </citation>
    <scope>NUCLEOTIDE SEQUENCE [LARGE SCALE GENOMIC DNA]</scope>
    <source>
        <strain evidence="6">Sveles-Q1</strain>
    </source>
</reference>
<name>A0A1T2L049_9GAMM</name>
<keyword evidence="7" id="KW-1185">Reference proteome</keyword>
<evidence type="ECO:0000259" key="5">
    <source>
        <dbReference type="PROSITE" id="PS50977"/>
    </source>
</evidence>
<dbReference type="RefSeq" id="WP_078485028.1">
    <property type="nucleotide sequence ID" value="NZ_MPRL01000095.1"/>
</dbReference>
<proteinExistence type="predicted"/>
<dbReference type="PROSITE" id="PS50977">
    <property type="entry name" value="HTH_TETR_2"/>
    <property type="match status" value="1"/>
</dbReference>
<keyword evidence="2 4" id="KW-0238">DNA-binding</keyword>
<dbReference type="GO" id="GO:0003677">
    <property type="term" value="F:DNA binding"/>
    <property type="evidence" value="ECO:0007669"/>
    <property type="project" value="UniProtKB-UniRule"/>
</dbReference>
<protein>
    <recommendedName>
        <fullName evidence="5">HTH tetR-type domain-containing protein</fullName>
    </recommendedName>
</protein>
<dbReference type="InterPro" id="IPR054156">
    <property type="entry name" value="YxaF_TetR_C"/>
</dbReference>
<dbReference type="InterPro" id="IPR001647">
    <property type="entry name" value="HTH_TetR"/>
</dbReference>
<sequence>MAKKGEENRKRIIEAANDLFYRKGYSRSSFSEVADASGIPKGNFYYYFKSKEELLDSVIDDRLEQMREMLASWDSGFQYPKLRLHRFAQVPLNELEGIVQYGCPMGSLNVELGKDDAGSKAHAAEMFTLFVDWLEKQFREMGYAEQSRDQALHLLSVAQGASLLSYVYSDGEILEKEMKRLHDWIESLEDKKHGF</sequence>
<dbReference type="PANTHER" id="PTHR47506">
    <property type="entry name" value="TRANSCRIPTIONAL REGULATORY PROTEIN"/>
    <property type="match status" value="1"/>
</dbReference>
<comment type="caution">
    <text evidence="6">The sequence shown here is derived from an EMBL/GenBank/DDBJ whole genome shotgun (WGS) entry which is preliminary data.</text>
</comment>
<organism evidence="6 7">
    <name type="scientific">Solemya pervernicosa gill symbiont</name>
    <dbReference type="NCBI Taxonomy" id="642797"/>
    <lineage>
        <taxon>Bacteria</taxon>
        <taxon>Pseudomonadati</taxon>
        <taxon>Pseudomonadota</taxon>
        <taxon>Gammaproteobacteria</taxon>
        <taxon>sulfur-oxidizing symbionts</taxon>
    </lineage>
</organism>
<evidence type="ECO:0000313" key="6">
    <source>
        <dbReference type="EMBL" id="OOZ38390.1"/>
    </source>
</evidence>
<dbReference type="OrthoDB" id="4541465at2"/>
<evidence type="ECO:0000256" key="1">
    <source>
        <dbReference type="ARBA" id="ARBA00023015"/>
    </source>
</evidence>
<feature type="DNA-binding region" description="H-T-H motif" evidence="4">
    <location>
        <begin position="29"/>
        <end position="48"/>
    </location>
</feature>
<dbReference type="Pfam" id="PF00440">
    <property type="entry name" value="TetR_N"/>
    <property type="match status" value="1"/>
</dbReference>
<dbReference type="Gene3D" id="1.10.357.10">
    <property type="entry name" value="Tetracycline Repressor, domain 2"/>
    <property type="match status" value="1"/>
</dbReference>
<dbReference type="Proteomes" id="UP000191110">
    <property type="component" value="Unassembled WGS sequence"/>
</dbReference>
<dbReference type="PANTHER" id="PTHR47506:SF1">
    <property type="entry name" value="HTH-TYPE TRANSCRIPTIONAL REGULATOR YJDC"/>
    <property type="match status" value="1"/>
</dbReference>
<dbReference type="SUPFAM" id="SSF48498">
    <property type="entry name" value="Tetracyclin repressor-like, C-terminal domain"/>
    <property type="match status" value="1"/>
</dbReference>
<keyword evidence="1" id="KW-0805">Transcription regulation</keyword>
<dbReference type="Pfam" id="PF21993">
    <property type="entry name" value="TetR_C_13_2"/>
    <property type="match status" value="1"/>
</dbReference>
<keyword evidence="3" id="KW-0804">Transcription</keyword>
<dbReference type="InterPro" id="IPR036271">
    <property type="entry name" value="Tet_transcr_reg_TetR-rel_C_sf"/>
</dbReference>
<evidence type="ECO:0000313" key="7">
    <source>
        <dbReference type="Proteomes" id="UP000191110"/>
    </source>
</evidence>
<accession>A0A1T2L049</accession>
<gene>
    <name evidence="6" type="ORF">BOW53_15685</name>
</gene>
<evidence type="ECO:0000256" key="4">
    <source>
        <dbReference type="PROSITE-ProRule" id="PRU00335"/>
    </source>
</evidence>